<evidence type="ECO:0000313" key="11">
    <source>
        <dbReference type="Proteomes" id="UP000242287"/>
    </source>
</evidence>
<reference evidence="10 11" key="1">
    <citation type="submission" date="2014-02" db="EMBL/GenBank/DDBJ databases">
        <title>Transposable element dynamics among asymbiotic and ectomycorrhizal Amanita fungi.</title>
        <authorList>
            <consortium name="DOE Joint Genome Institute"/>
            <person name="Hess J."/>
            <person name="Skrede I."/>
            <person name="Wolfe B."/>
            <person name="LaButti K."/>
            <person name="Ohm R.A."/>
            <person name="Grigoriev I.V."/>
            <person name="Pringle A."/>
        </authorList>
    </citation>
    <scope>NUCLEOTIDE SEQUENCE [LARGE SCALE GENOMIC DNA]</scope>
    <source>
        <strain evidence="10 11">SKay4041</strain>
    </source>
</reference>
<dbReference type="GO" id="GO:0000978">
    <property type="term" value="F:RNA polymerase II cis-regulatory region sequence-specific DNA binding"/>
    <property type="evidence" value="ECO:0007669"/>
    <property type="project" value="TreeGrafter"/>
</dbReference>
<organism evidence="10 11">
    <name type="scientific">Amanita thiersii Skay4041</name>
    <dbReference type="NCBI Taxonomy" id="703135"/>
    <lineage>
        <taxon>Eukaryota</taxon>
        <taxon>Fungi</taxon>
        <taxon>Dikarya</taxon>
        <taxon>Basidiomycota</taxon>
        <taxon>Agaricomycotina</taxon>
        <taxon>Agaricomycetes</taxon>
        <taxon>Agaricomycetidae</taxon>
        <taxon>Agaricales</taxon>
        <taxon>Pluteineae</taxon>
        <taxon>Amanitaceae</taxon>
        <taxon>Amanita</taxon>
    </lineage>
</organism>
<feature type="domain" description="C2H2-type" evidence="9">
    <location>
        <begin position="788"/>
        <end position="815"/>
    </location>
</feature>
<feature type="compositionally biased region" description="Polar residues" evidence="8">
    <location>
        <begin position="376"/>
        <end position="387"/>
    </location>
</feature>
<dbReference type="PANTHER" id="PTHR14003">
    <property type="entry name" value="TRANSCRIPTIONAL REPRESSOR PROTEIN YY"/>
    <property type="match status" value="1"/>
</dbReference>
<feature type="region of interest" description="Disordered" evidence="8">
    <location>
        <begin position="559"/>
        <end position="599"/>
    </location>
</feature>
<dbReference type="PROSITE" id="PS00028">
    <property type="entry name" value="ZINC_FINGER_C2H2_1"/>
    <property type="match status" value="6"/>
</dbReference>
<dbReference type="FunFam" id="3.30.160.60:FF:000702">
    <property type="entry name" value="Transcription factor E4F1 isoform 1"/>
    <property type="match status" value="1"/>
</dbReference>
<dbReference type="FunFam" id="3.30.160.60:FF:000145">
    <property type="entry name" value="Zinc finger protein 574"/>
    <property type="match status" value="1"/>
</dbReference>
<keyword evidence="5" id="KW-0862">Zinc</keyword>
<keyword evidence="6" id="KW-0539">Nucleus</keyword>
<dbReference type="Gene3D" id="3.30.160.60">
    <property type="entry name" value="Classic Zinc Finger"/>
    <property type="match status" value="7"/>
</dbReference>
<dbReference type="FunFam" id="3.30.160.60:FF:000125">
    <property type="entry name" value="Putative zinc finger protein 143"/>
    <property type="match status" value="1"/>
</dbReference>
<dbReference type="GO" id="GO:0000785">
    <property type="term" value="C:chromatin"/>
    <property type="evidence" value="ECO:0007669"/>
    <property type="project" value="TreeGrafter"/>
</dbReference>
<dbReference type="InterPro" id="IPR013087">
    <property type="entry name" value="Znf_C2H2_type"/>
</dbReference>
<feature type="compositionally biased region" description="Low complexity" evidence="8">
    <location>
        <begin position="585"/>
        <end position="599"/>
    </location>
</feature>
<keyword evidence="4 7" id="KW-0863">Zinc-finger</keyword>
<keyword evidence="11" id="KW-1185">Reference proteome</keyword>
<dbReference type="InterPro" id="IPR036236">
    <property type="entry name" value="Znf_C2H2_sf"/>
</dbReference>
<dbReference type="GO" id="GO:0031519">
    <property type="term" value="C:PcG protein complex"/>
    <property type="evidence" value="ECO:0007669"/>
    <property type="project" value="TreeGrafter"/>
</dbReference>
<evidence type="ECO:0000259" key="9">
    <source>
        <dbReference type="PROSITE" id="PS50157"/>
    </source>
</evidence>
<dbReference type="GO" id="GO:0008270">
    <property type="term" value="F:zinc ion binding"/>
    <property type="evidence" value="ECO:0007669"/>
    <property type="project" value="UniProtKB-KW"/>
</dbReference>
<dbReference type="STRING" id="703135.A0A2A9NRJ7"/>
<dbReference type="PROSITE" id="PS50157">
    <property type="entry name" value="ZINC_FINGER_C2H2_2"/>
    <property type="match status" value="4"/>
</dbReference>
<feature type="domain" description="C2H2-type" evidence="9">
    <location>
        <begin position="730"/>
        <end position="757"/>
    </location>
</feature>
<dbReference type="SMART" id="SM00355">
    <property type="entry name" value="ZnF_C2H2"/>
    <property type="match status" value="7"/>
</dbReference>
<dbReference type="AlphaFoldDB" id="A0A2A9NRJ7"/>
<dbReference type="SUPFAM" id="SSF57667">
    <property type="entry name" value="beta-beta-alpha zinc fingers"/>
    <property type="match status" value="5"/>
</dbReference>
<keyword evidence="2" id="KW-0479">Metal-binding</keyword>
<dbReference type="Pfam" id="PF00096">
    <property type="entry name" value="zf-C2H2"/>
    <property type="match status" value="4"/>
</dbReference>
<feature type="domain" description="C2H2-type" evidence="9">
    <location>
        <begin position="758"/>
        <end position="787"/>
    </location>
</feature>
<dbReference type="GO" id="GO:0000981">
    <property type="term" value="F:DNA-binding transcription factor activity, RNA polymerase II-specific"/>
    <property type="evidence" value="ECO:0007669"/>
    <property type="project" value="UniProtKB-ARBA"/>
</dbReference>
<dbReference type="Proteomes" id="UP000242287">
    <property type="component" value="Unassembled WGS sequence"/>
</dbReference>
<dbReference type="OrthoDB" id="3437960at2759"/>
<proteinExistence type="predicted"/>
<evidence type="ECO:0000256" key="6">
    <source>
        <dbReference type="ARBA" id="ARBA00023242"/>
    </source>
</evidence>
<keyword evidence="3" id="KW-0677">Repeat</keyword>
<comment type="subcellular location">
    <subcellularLocation>
        <location evidence="1">Nucleus</location>
    </subcellularLocation>
</comment>
<evidence type="ECO:0000256" key="5">
    <source>
        <dbReference type="ARBA" id="ARBA00022833"/>
    </source>
</evidence>
<feature type="compositionally biased region" description="Polar residues" evidence="8">
    <location>
        <begin position="338"/>
        <end position="359"/>
    </location>
</feature>
<gene>
    <name evidence="10" type="ORF">AMATHDRAFT_2658</name>
</gene>
<accession>A0A2A9NRJ7</accession>
<name>A0A2A9NRJ7_9AGAR</name>
<dbReference type="EMBL" id="KZ301983">
    <property type="protein sequence ID" value="PFH51954.1"/>
    <property type="molecule type" value="Genomic_DNA"/>
</dbReference>
<evidence type="ECO:0000256" key="3">
    <source>
        <dbReference type="ARBA" id="ARBA00022737"/>
    </source>
</evidence>
<dbReference type="GO" id="GO:0005667">
    <property type="term" value="C:transcription regulator complex"/>
    <property type="evidence" value="ECO:0007669"/>
    <property type="project" value="TreeGrafter"/>
</dbReference>
<evidence type="ECO:0000256" key="4">
    <source>
        <dbReference type="ARBA" id="ARBA00022771"/>
    </source>
</evidence>
<evidence type="ECO:0000256" key="1">
    <source>
        <dbReference type="ARBA" id="ARBA00004123"/>
    </source>
</evidence>
<evidence type="ECO:0000256" key="8">
    <source>
        <dbReference type="SAM" id="MobiDB-lite"/>
    </source>
</evidence>
<sequence>MESASEKDMEEDGPLAVPHSAFALSLLSLRHPSMSSYPPHPPHPPPFCCPLTPLFHSSHNSPRIAPTHPKSVMPHYSQNTTPEQISLSYRSLDTCSACLPPRSSLSNENILSSSHSTALKQACRTQSSKEQYCMRSSKLLPSAFTPTPMPFPNTSGALVTEQCTDQCVVITCNDPNHDDGISCCSLYGRAPSSSSSFEGGRAASTPSITVTGSTINCNPPCSTESLCLGQVDFYSPDNCAAVHNQGRRSQMVTQGLGFFERCGLDCGYAQHSNEDPNLQCVDCMPGMFDDLLRFQCCTDPQLNEHQMKLTDNSSRGFGAAIGYQSSGPWEQDIRDATNGRSDTGNLQSCSDVNGLSGSFVQPPPPTSIEHIESHSTETSFPSVTPSGDSDGLSLLRRHNSSASPRDEKQGFLRDLAQETLPSFACQWGNCHEVFATAGELVGHVNLYHLHPSSSATSHEMNGSHQKSPSVLLHSQLISTTPGTLPRENDSPLLSCLWRDCNIYHPATQLQDLSPITNEQENEILRSLLADHLYRDHLGLTSAIENSEYMDLLKTISTPRPQNQNFGHDDSSEMQNSYLEHKESDLSTPSLSPSTSSLPSPVVTNAAAVVTPAPSIPHMQGRFPASTGANPVCMVAVGSSVENPTMNEPTQISDTSNSPPLLPHRCLWLGCNEYFKTCDELTLHLSSIHVGGGRGTYECLWEGCTRNGDSGFASKQKICRHLQSHTGHRPYQCSICHQHFSETATLQQHMRRHTQEKPYICDHPGCGKSFAIAGALTIHKRTHSGHRPFKCPHCDRAFAESSNLSKHLRTHTGVKPYSCPESGCSKTFARPDQLSRHLLTHRRKNIPCA</sequence>
<dbReference type="PANTHER" id="PTHR14003:SF19">
    <property type="entry name" value="YY2 TRANSCRIPTION FACTOR"/>
    <property type="match status" value="1"/>
</dbReference>
<evidence type="ECO:0000256" key="2">
    <source>
        <dbReference type="ARBA" id="ARBA00022723"/>
    </source>
</evidence>
<evidence type="ECO:0000313" key="10">
    <source>
        <dbReference type="EMBL" id="PFH51954.1"/>
    </source>
</evidence>
<protein>
    <recommendedName>
        <fullName evidence="9">C2H2-type domain-containing protein</fullName>
    </recommendedName>
</protein>
<dbReference type="FunFam" id="3.30.160.60:FF:000072">
    <property type="entry name" value="zinc finger protein 143 isoform X1"/>
    <property type="match status" value="1"/>
</dbReference>
<evidence type="ECO:0000256" key="7">
    <source>
        <dbReference type="PROSITE-ProRule" id="PRU00042"/>
    </source>
</evidence>
<feature type="domain" description="C2H2-type" evidence="9">
    <location>
        <begin position="816"/>
        <end position="845"/>
    </location>
</feature>
<feature type="region of interest" description="Disordered" evidence="8">
    <location>
        <begin position="324"/>
        <end position="408"/>
    </location>
</feature>